<feature type="transmembrane region" description="Helical" evidence="1">
    <location>
        <begin position="301"/>
        <end position="321"/>
    </location>
</feature>
<dbReference type="EMBL" id="CP004387">
    <property type="protein sequence ID" value="AJD46726.1"/>
    <property type="molecule type" value="Genomic_DNA"/>
</dbReference>
<accession>A0A0B4XI25</accession>
<dbReference type="KEGG" id="apac:S7S_01510"/>
<organism evidence="4 5">
    <name type="scientific">Isoalcanivorax pacificus W11-5</name>
    <dbReference type="NCBI Taxonomy" id="391936"/>
    <lineage>
        <taxon>Bacteria</taxon>
        <taxon>Pseudomonadati</taxon>
        <taxon>Pseudomonadota</taxon>
        <taxon>Gammaproteobacteria</taxon>
        <taxon>Oceanospirillales</taxon>
        <taxon>Alcanivoracaceae</taxon>
        <taxon>Isoalcanivorax</taxon>
    </lineage>
</organism>
<dbReference type="STRING" id="391936.S7S_01510"/>
<feature type="transmembrane region" description="Helical" evidence="1">
    <location>
        <begin position="460"/>
        <end position="481"/>
    </location>
</feature>
<feature type="transmembrane region" description="Helical" evidence="1">
    <location>
        <begin position="377"/>
        <end position="398"/>
    </location>
</feature>
<feature type="transmembrane region" description="Helical" evidence="1">
    <location>
        <begin position="436"/>
        <end position="454"/>
    </location>
</feature>
<dbReference type="Pfam" id="PF14400">
    <property type="entry name" value="Transglut_i_TM"/>
    <property type="match status" value="1"/>
</dbReference>
<keyword evidence="1" id="KW-1133">Transmembrane helix</keyword>
<proteinExistence type="predicted"/>
<dbReference type="HOGENOM" id="CLU_041549_0_0_6"/>
<feature type="domain" description="Inactive transglutaminase fused to 7 transmembrane helices" evidence="2">
    <location>
        <begin position="17"/>
        <end position="178"/>
    </location>
</feature>
<dbReference type="Pfam" id="PF14402">
    <property type="entry name" value="7TM_transglut"/>
    <property type="match status" value="1"/>
</dbReference>
<feature type="domain" description="7 transmembrane helices usually fused to an inactive transglutaminase" evidence="3">
    <location>
        <begin position="253"/>
        <end position="498"/>
    </location>
</feature>
<feature type="transmembrane region" description="Helical" evidence="1">
    <location>
        <begin position="410"/>
        <end position="429"/>
    </location>
</feature>
<dbReference type="Proteomes" id="UP000006764">
    <property type="component" value="Chromosome"/>
</dbReference>
<feature type="transmembrane region" description="Helical" evidence="1">
    <location>
        <begin position="326"/>
        <end position="344"/>
    </location>
</feature>
<dbReference type="AlphaFoldDB" id="A0A0B4XI25"/>
<dbReference type="InterPro" id="IPR025840">
    <property type="entry name" value="7TM_transglut"/>
</dbReference>
<evidence type="ECO:0000313" key="5">
    <source>
        <dbReference type="Proteomes" id="UP000006764"/>
    </source>
</evidence>
<evidence type="ECO:0000259" key="2">
    <source>
        <dbReference type="Pfam" id="PF14400"/>
    </source>
</evidence>
<name>A0A0B4XI25_9GAMM</name>
<evidence type="ECO:0000259" key="3">
    <source>
        <dbReference type="Pfam" id="PF14402"/>
    </source>
</evidence>
<evidence type="ECO:0000256" key="1">
    <source>
        <dbReference type="SAM" id="Phobius"/>
    </source>
</evidence>
<evidence type="ECO:0000313" key="4">
    <source>
        <dbReference type="EMBL" id="AJD46726.1"/>
    </source>
</evidence>
<gene>
    <name evidence="4" type="ORF">S7S_01510</name>
</gene>
<evidence type="ECO:0008006" key="6">
    <source>
        <dbReference type="Google" id="ProtNLM"/>
    </source>
</evidence>
<keyword evidence="1" id="KW-0472">Membrane</keyword>
<keyword evidence="5" id="KW-1185">Reference proteome</keyword>
<feature type="transmembrane region" description="Helical" evidence="1">
    <location>
        <begin position="350"/>
        <end position="370"/>
    </location>
</feature>
<protein>
    <recommendedName>
        <fullName evidence="6">Inactive transglutaminase fused to 7 transmembrane helices</fullName>
    </recommendedName>
</protein>
<sequence>MLLALTLMTIGAGATFYQIYVLNIPVSESVTDPVWVIDARVQFRASGNVPVKVQMFVPPGSERYLVLNESFISQNYGVNVNRVGPNRQVTWSVRRAQGDQTLYYRKMLSRRFGGEQTTVETGPQFRARPPLEGVERAAAEALLAPIRQHSADVDTFISETIQRVNNLQDENVGLLLANDTSIDKRARVIETLLAVAHIPVEQVHTLRLAATPSQTPELWLRSFNGTHWTYFNPATGDQGLPDDRIVWWIGATPVSSIEGGSRPNVTFSITSSEVSAIQLAQDSQIVRDSAMLSFSLYDMPVATQEVFSVMIMIPLGVLLILLLRNLVGFLTLGTFTPVLVALAFRETEVLWGIVLFTVITTMGLSLRSYLEHLRLQLLSRLSVVLTFVVILMALISLFGHKLGWERGLSVALFPMVILTMVIERLSILWEERGATNAFKAAIGTLVAATLAHLLMTWPPLVYFCFTFPGVLLVMAGIMLLMGHYRGYRLTELLRFRALAGKH</sequence>
<keyword evidence="1" id="KW-0812">Transmembrane</keyword>
<reference evidence="4 5" key="1">
    <citation type="journal article" date="2012" name="J. Bacteriol.">
        <title>Genome sequence of an alkane-degrading bacterium, Alcanivorax pacificus type strain W11-5, isolated from deep sea sediment.</title>
        <authorList>
            <person name="Lai Q."/>
            <person name="Shao Z."/>
        </authorList>
    </citation>
    <scope>NUCLEOTIDE SEQUENCE [LARGE SCALE GENOMIC DNA]</scope>
    <source>
        <strain evidence="4 5">W11-5</strain>
    </source>
</reference>
<dbReference type="InterPro" id="IPR025838">
    <property type="entry name" value="Transglut_i_TM"/>
</dbReference>